<protein>
    <recommendedName>
        <fullName evidence="2">Methyltransferase type 11 domain-containing protein</fullName>
    </recommendedName>
</protein>
<proteinExistence type="predicted"/>
<accession>A0A9W7CHV3</accession>
<name>A0A9W7CHV3_9STRA</name>
<comment type="caution">
    <text evidence="3">The sequence shown here is derived from an EMBL/GenBank/DDBJ whole genome shotgun (WGS) entry which is preliminary data.</text>
</comment>
<dbReference type="Proteomes" id="UP001165082">
    <property type="component" value="Unassembled WGS sequence"/>
</dbReference>
<dbReference type="GO" id="GO:0008757">
    <property type="term" value="F:S-adenosylmethionine-dependent methyltransferase activity"/>
    <property type="evidence" value="ECO:0007669"/>
    <property type="project" value="InterPro"/>
</dbReference>
<evidence type="ECO:0000259" key="2">
    <source>
        <dbReference type="Pfam" id="PF08241"/>
    </source>
</evidence>
<organism evidence="3 4">
    <name type="scientific">Triparma retinervis</name>
    <dbReference type="NCBI Taxonomy" id="2557542"/>
    <lineage>
        <taxon>Eukaryota</taxon>
        <taxon>Sar</taxon>
        <taxon>Stramenopiles</taxon>
        <taxon>Ochrophyta</taxon>
        <taxon>Bolidophyceae</taxon>
        <taxon>Parmales</taxon>
        <taxon>Triparmaceae</taxon>
        <taxon>Triparma</taxon>
    </lineage>
</organism>
<dbReference type="OrthoDB" id="10017101at2759"/>
<dbReference type="InterPro" id="IPR029063">
    <property type="entry name" value="SAM-dependent_MTases_sf"/>
</dbReference>
<feature type="compositionally biased region" description="Low complexity" evidence="1">
    <location>
        <begin position="361"/>
        <end position="381"/>
    </location>
</feature>
<feature type="compositionally biased region" description="Pro residues" evidence="1">
    <location>
        <begin position="382"/>
        <end position="391"/>
    </location>
</feature>
<dbReference type="CDD" id="cd02440">
    <property type="entry name" value="AdoMet_MTases"/>
    <property type="match status" value="1"/>
</dbReference>
<evidence type="ECO:0000313" key="4">
    <source>
        <dbReference type="Proteomes" id="UP001165082"/>
    </source>
</evidence>
<dbReference type="PANTHER" id="PTHR43591">
    <property type="entry name" value="METHYLTRANSFERASE"/>
    <property type="match status" value="1"/>
</dbReference>
<dbReference type="InterPro" id="IPR013216">
    <property type="entry name" value="Methyltransf_11"/>
</dbReference>
<dbReference type="AlphaFoldDB" id="A0A9W7CHV3"/>
<reference evidence="3" key="1">
    <citation type="submission" date="2022-07" db="EMBL/GenBank/DDBJ databases">
        <title>Genome analysis of Parmales, a sister group of diatoms, reveals the evolutionary specialization of diatoms from phago-mixotrophs to photoautotrophs.</title>
        <authorList>
            <person name="Ban H."/>
            <person name="Sato S."/>
            <person name="Yoshikawa S."/>
            <person name="Kazumasa Y."/>
            <person name="Nakamura Y."/>
            <person name="Ichinomiya M."/>
            <person name="Saitoh K."/>
            <person name="Sato N."/>
            <person name="Blanc-Mathieu R."/>
            <person name="Endo H."/>
            <person name="Kuwata A."/>
            <person name="Ogata H."/>
        </authorList>
    </citation>
    <scope>NUCLEOTIDE SEQUENCE</scope>
</reference>
<dbReference type="PANTHER" id="PTHR43591:SF99">
    <property type="entry name" value="OS06G0646000 PROTEIN"/>
    <property type="match status" value="1"/>
</dbReference>
<evidence type="ECO:0000256" key="1">
    <source>
        <dbReference type="SAM" id="MobiDB-lite"/>
    </source>
</evidence>
<feature type="region of interest" description="Disordered" evidence="1">
    <location>
        <begin position="350"/>
        <end position="391"/>
    </location>
</feature>
<gene>
    <name evidence="3" type="ORF">TrRE_jg270</name>
</gene>
<keyword evidence="4" id="KW-1185">Reference proteome</keyword>
<dbReference type="SUPFAM" id="SSF53335">
    <property type="entry name" value="S-adenosyl-L-methionine-dependent methyltransferases"/>
    <property type="match status" value="1"/>
</dbReference>
<dbReference type="EMBL" id="BRXZ01000093">
    <property type="protein sequence ID" value="GMI04919.1"/>
    <property type="molecule type" value="Genomic_DNA"/>
</dbReference>
<dbReference type="Pfam" id="PF08241">
    <property type="entry name" value="Methyltransf_11"/>
    <property type="match status" value="1"/>
</dbReference>
<dbReference type="Gene3D" id="3.40.50.150">
    <property type="entry name" value="Vaccinia Virus protein VP39"/>
    <property type="match status" value="1"/>
</dbReference>
<evidence type="ECO:0000313" key="3">
    <source>
        <dbReference type="EMBL" id="GMI04919.1"/>
    </source>
</evidence>
<sequence length="391" mass="42908">MAILSQTWRRPYIDPILVDPNVLEKSTAPPLSITTEGYLRTGSVNRIVAQSPDSGNYYLGTTATYLDMVDSKMTPTPPPTPPRAFFAPPVRRPNLPRWLSAALMLPSEDADPKAVAVSDDTYIPMRDLFTNPAVSFAYERGWRQGFKAAGFPGPDLEYCMVKDFFQGGGGGTSVVVDMSCGSGLMTRRLALDSDRYISRVVAADFSDSMLKETRRRYERSRGDRPTEEGKEYPRVDLVRADVARLPFRTGTVDCVHAGAAMHCWPDVKGGLAEIHRSLKPGGRYFASTFLAPYFRTVAGTRQGDLTTQSFQLFESSEVLRVMVEEAGFKDVEVTIEGKACAIIRAVKGEGGGEEARDMTDTDMMNTPNTSNTSNTSNTPSSLSPPNPPPFQ</sequence>
<feature type="domain" description="Methyltransferase type 11" evidence="2">
    <location>
        <begin position="176"/>
        <end position="285"/>
    </location>
</feature>